<organism evidence="1">
    <name type="scientific">Anguilla anguilla</name>
    <name type="common">European freshwater eel</name>
    <name type="synonym">Muraena anguilla</name>
    <dbReference type="NCBI Taxonomy" id="7936"/>
    <lineage>
        <taxon>Eukaryota</taxon>
        <taxon>Metazoa</taxon>
        <taxon>Chordata</taxon>
        <taxon>Craniata</taxon>
        <taxon>Vertebrata</taxon>
        <taxon>Euteleostomi</taxon>
        <taxon>Actinopterygii</taxon>
        <taxon>Neopterygii</taxon>
        <taxon>Teleostei</taxon>
        <taxon>Anguilliformes</taxon>
        <taxon>Anguillidae</taxon>
        <taxon>Anguilla</taxon>
    </lineage>
</organism>
<evidence type="ECO:0000313" key="1">
    <source>
        <dbReference type="EMBL" id="JAH38544.1"/>
    </source>
</evidence>
<name>A0A0E9SAV9_ANGAN</name>
<proteinExistence type="predicted"/>
<dbReference type="EMBL" id="GBXM01070033">
    <property type="protein sequence ID" value="JAH38544.1"/>
    <property type="molecule type" value="Transcribed_RNA"/>
</dbReference>
<dbReference type="AlphaFoldDB" id="A0A0E9SAV9"/>
<protein>
    <submittedName>
        <fullName evidence="1">Uncharacterized protein</fullName>
    </submittedName>
</protein>
<sequence length="43" mass="4884">MECIVLYVHFSASTDVLAQCTLFYRKHHNCSTACLLHIISSIN</sequence>
<reference evidence="1" key="1">
    <citation type="submission" date="2014-11" db="EMBL/GenBank/DDBJ databases">
        <authorList>
            <person name="Amaro Gonzalez C."/>
        </authorList>
    </citation>
    <scope>NUCLEOTIDE SEQUENCE</scope>
</reference>
<reference evidence="1" key="2">
    <citation type="journal article" date="2015" name="Fish Shellfish Immunol.">
        <title>Early steps in the European eel (Anguilla anguilla)-Vibrio vulnificus interaction in the gills: Role of the RtxA13 toxin.</title>
        <authorList>
            <person name="Callol A."/>
            <person name="Pajuelo D."/>
            <person name="Ebbesson L."/>
            <person name="Teles M."/>
            <person name="MacKenzie S."/>
            <person name="Amaro C."/>
        </authorList>
    </citation>
    <scope>NUCLEOTIDE SEQUENCE</scope>
</reference>
<accession>A0A0E9SAV9</accession>